<keyword evidence="5" id="KW-1185">Reference proteome</keyword>
<dbReference type="PROSITE" id="PS00806">
    <property type="entry name" value="ALDOLASE_CLASS_II_2"/>
    <property type="match status" value="1"/>
</dbReference>
<accession>A0A9D5LYS3</accession>
<dbReference type="InterPro" id="IPR000771">
    <property type="entry name" value="FBA_II"/>
</dbReference>
<keyword evidence="3" id="KW-0862">Zinc</keyword>
<dbReference type="GO" id="GO:0005975">
    <property type="term" value="P:carbohydrate metabolic process"/>
    <property type="evidence" value="ECO:0007669"/>
    <property type="project" value="InterPro"/>
</dbReference>
<dbReference type="PANTHER" id="PTHR30304">
    <property type="entry name" value="D-TAGATOSE-1,6-BISPHOSPHATE ALDOLASE"/>
    <property type="match status" value="1"/>
</dbReference>
<dbReference type="SUPFAM" id="SSF51569">
    <property type="entry name" value="Aldolase"/>
    <property type="match status" value="1"/>
</dbReference>
<feature type="binding site" evidence="2">
    <location>
        <position position="182"/>
    </location>
    <ligand>
        <name>dihydroxyacetone phosphate</name>
        <dbReference type="ChEBI" id="CHEBI:57642"/>
    </ligand>
</feature>
<feature type="binding site" evidence="3">
    <location>
        <position position="181"/>
    </location>
    <ligand>
        <name>Zn(2+)</name>
        <dbReference type="ChEBI" id="CHEBI:29105"/>
        <label>1</label>
        <note>catalytic</note>
    </ligand>
</feature>
<dbReference type="CDD" id="cd00947">
    <property type="entry name" value="TBP_aldolase_IIB"/>
    <property type="match status" value="1"/>
</dbReference>
<feature type="binding site" evidence="2">
    <location>
        <begin position="210"/>
        <end position="212"/>
    </location>
    <ligand>
        <name>dihydroxyacetone phosphate</name>
        <dbReference type="ChEBI" id="CHEBI:57642"/>
    </ligand>
</feature>
<feature type="binding site" evidence="2">
    <location>
        <begin position="231"/>
        <end position="234"/>
    </location>
    <ligand>
        <name>dihydroxyacetone phosphate</name>
        <dbReference type="ChEBI" id="CHEBI:57642"/>
    </ligand>
</feature>
<dbReference type="EMBL" id="JADCKB010000004">
    <property type="protein sequence ID" value="MBE5039382.1"/>
    <property type="molecule type" value="Genomic_DNA"/>
</dbReference>
<dbReference type="GO" id="GO:0008270">
    <property type="term" value="F:zinc ion binding"/>
    <property type="evidence" value="ECO:0007669"/>
    <property type="project" value="InterPro"/>
</dbReference>
<dbReference type="InterPro" id="IPR050246">
    <property type="entry name" value="Class_II_FBP_aldolase"/>
</dbReference>
<reference evidence="4" key="1">
    <citation type="submission" date="2020-10" db="EMBL/GenBank/DDBJ databases">
        <title>ChiBAC.</title>
        <authorList>
            <person name="Zenner C."/>
            <person name="Hitch T.C.A."/>
            <person name="Clavel T."/>
        </authorList>
    </citation>
    <scope>NUCLEOTIDE SEQUENCE</scope>
    <source>
        <strain evidence="4">DSM 107454</strain>
    </source>
</reference>
<evidence type="ECO:0000313" key="4">
    <source>
        <dbReference type="EMBL" id="MBE5039382.1"/>
    </source>
</evidence>
<gene>
    <name evidence="4" type="ORF">INF28_02720</name>
</gene>
<sequence>MLTTLKAILKIAEANNCAIGAFNTPNLASLKAVIGAAEELNQPAIIMHAQIHEEMGICKMEEIAPIMLFMADKATVPICVHLDHGTDLGYIKRGLDIGFTSIMYDGSEFNEKINYANTCIAVELAARYGASVEAEIGSMGARESENGTNHIAGAYTEPEVAYRFARETKIDALACAFGTAHGVYLKQPQLDFERLKEIHHLVDIPLVMHGGSGISSEDYKKVIALGIRKINYYTYMAKAGGTAVANLTDKTFFHDIEVAAINGMKDNVQKAMRIFSP</sequence>
<feature type="binding site" evidence="3">
    <location>
        <position position="209"/>
    </location>
    <ligand>
        <name>Zn(2+)</name>
        <dbReference type="ChEBI" id="CHEBI:29105"/>
        <label>1</label>
        <note>catalytic</note>
    </ligand>
</feature>
<dbReference type="GO" id="GO:0016832">
    <property type="term" value="F:aldehyde-lyase activity"/>
    <property type="evidence" value="ECO:0007669"/>
    <property type="project" value="InterPro"/>
</dbReference>
<evidence type="ECO:0000256" key="3">
    <source>
        <dbReference type="PIRSR" id="PIRSR001359-3"/>
    </source>
</evidence>
<protein>
    <submittedName>
        <fullName evidence="4">Class II fructose-bisphosphate aldolase</fullName>
    </submittedName>
</protein>
<feature type="binding site" evidence="3">
    <location>
        <position position="84"/>
    </location>
    <ligand>
        <name>Zn(2+)</name>
        <dbReference type="ChEBI" id="CHEBI:29105"/>
        <label>1</label>
        <note>catalytic</note>
    </ligand>
</feature>
<evidence type="ECO:0000313" key="5">
    <source>
        <dbReference type="Proteomes" id="UP000806542"/>
    </source>
</evidence>
<dbReference type="PIRSF" id="PIRSF001359">
    <property type="entry name" value="F_bP_aldolase_II"/>
    <property type="match status" value="1"/>
</dbReference>
<dbReference type="InterPro" id="IPR013785">
    <property type="entry name" value="Aldolase_TIM"/>
</dbReference>
<dbReference type="RefSeq" id="WP_226391945.1">
    <property type="nucleotide sequence ID" value="NZ_JADCKB010000004.1"/>
</dbReference>
<evidence type="ECO:0000256" key="1">
    <source>
        <dbReference type="PIRSR" id="PIRSR001359-1"/>
    </source>
</evidence>
<proteinExistence type="predicted"/>
<keyword evidence="3" id="KW-0479">Metal-binding</keyword>
<feature type="active site" description="Proton donor" evidence="1">
    <location>
        <position position="83"/>
    </location>
</feature>
<feature type="binding site" evidence="3">
    <location>
        <position position="105"/>
    </location>
    <ligand>
        <name>Zn(2+)</name>
        <dbReference type="ChEBI" id="CHEBI:29105"/>
        <label>2</label>
    </ligand>
</feature>
<comment type="caution">
    <text evidence="4">The sequence shown here is derived from an EMBL/GenBank/DDBJ whole genome shotgun (WGS) entry which is preliminary data.</text>
</comment>
<feature type="binding site" evidence="3">
    <location>
        <position position="135"/>
    </location>
    <ligand>
        <name>Zn(2+)</name>
        <dbReference type="ChEBI" id="CHEBI:29105"/>
        <label>2</label>
    </ligand>
</feature>
<name>A0A9D5LYS3_9FIRM</name>
<dbReference type="Pfam" id="PF01116">
    <property type="entry name" value="F_bP_aldolase"/>
    <property type="match status" value="1"/>
</dbReference>
<dbReference type="Proteomes" id="UP000806542">
    <property type="component" value="Unassembled WGS sequence"/>
</dbReference>
<dbReference type="PANTHER" id="PTHR30304:SF0">
    <property type="entry name" value="D-TAGATOSE-1,6-BISPHOSPHATE ALDOLASE SUBUNIT GATY-RELATED"/>
    <property type="match status" value="1"/>
</dbReference>
<comment type="cofactor">
    <cofactor evidence="3">
        <name>Zn(2+)</name>
        <dbReference type="ChEBI" id="CHEBI:29105"/>
    </cofactor>
    <text evidence="3">Binds 2 Zn(2+) ions per subunit. One is catalytic and the other provides a structural contribution.</text>
</comment>
<dbReference type="AlphaFoldDB" id="A0A9D5LYS3"/>
<evidence type="ECO:0000256" key="2">
    <source>
        <dbReference type="PIRSR" id="PIRSR001359-2"/>
    </source>
</evidence>
<dbReference type="Gene3D" id="3.20.20.70">
    <property type="entry name" value="Aldolase class I"/>
    <property type="match status" value="1"/>
</dbReference>
<organism evidence="4 5">
    <name type="scientific">Ructibacterium gallinarum</name>
    <dbReference type="NCBI Taxonomy" id="2779355"/>
    <lineage>
        <taxon>Bacteria</taxon>
        <taxon>Bacillati</taxon>
        <taxon>Bacillota</taxon>
        <taxon>Clostridia</taxon>
        <taxon>Eubacteriales</taxon>
        <taxon>Oscillospiraceae</taxon>
        <taxon>Ructibacterium</taxon>
    </lineage>
</organism>